<evidence type="ECO:0000259" key="7">
    <source>
        <dbReference type="PROSITE" id="PS50157"/>
    </source>
</evidence>
<organism evidence="8 9">
    <name type="scientific">Tribolium castaneum</name>
    <name type="common">Red flour beetle</name>
    <dbReference type="NCBI Taxonomy" id="7070"/>
    <lineage>
        <taxon>Eukaryota</taxon>
        <taxon>Metazoa</taxon>
        <taxon>Ecdysozoa</taxon>
        <taxon>Arthropoda</taxon>
        <taxon>Hexapoda</taxon>
        <taxon>Insecta</taxon>
        <taxon>Pterygota</taxon>
        <taxon>Neoptera</taxon>
        <taxon>Endopterygota</taxon>
        <taxon>Coleoptera</taxon>
        <taxon>Polyphaga</taxon>
        <taxon>Cucujiformia</taxon>
        <taxon>Tenebrionidae</taxon>
        <taxon>Tenebrionidae incertae sedis</taxon>
        <taxon>Tribolium</taxon>
    </lineage>
</organism>
<dbReference type="InterPro" id="IPR036236">
    <property type="entry name" value="Znf_C2H2_sf"/>
</dbReference>
<dbReference type="AlphaFoldDB" id="D6X3U9"/>
<sequence length="834" mass="95656">MTERYSFAVDTSVWTQDNIDTVHSTLTDTINESYATAVGDSPSRYLSVLDTSGEMSLENLNINLTNPKLEVEEPVENFISEEIFEQPQEESNDQQVVVFSIEGSDELFGIQVAQDEEGNLQKYQFQFRKNEEGQLEAIPETIQLLPMEEEQEGGEQGEDNVQLFLQEEEHNEHILPDNTLVHEQEDDSMLYENEEPVDIKPAILSLQNIKQESQSEYEIAEPISEESPEQQVDYETPPEPTQEEGTILSDTKVFEHVEVRPDMEITHHEPPEEIEDFNNENVNDSDENDYQIVEGVHITGDVEPNEMDKQNTIPSTNILKHVVKSTKDAHKQKKDNKLFFYVVQHPEKENVDSLSLEMSNLLCRPKVNPRSILKSSHAMFQAKNEMENVEQEDERFNKRFARCKEAMQARIFNNFINKTTIPQAPVRQSRLPRKQKIKPLERMDEEIVVQEVMVSSTGFVDTASGGVNKENFEVTEYVELTDSDDDYDPKKVIRKKKKHRRRKIEITISDDSDASHDSVIELDETDDEEPKSPDAPKRRRGRPPKKSRVESNDIASKPEIPCPKCEKTFPSQNSLKTHLQHHNLQSSIKNALPESKYKCDDCAISFKNSILLKNHKCLKKFTCPVCKKKFPDMSSLTGHKRVHAKEQLVKSTAVVRVSPKKMKPVLPKSKSPQNKCKTCGKICSSEQNLNVHMKTHKEYVCSTCSATFVSQFMLEKHVRENCVKFKVPQVTRRSMRIKNASSAEQLSPKSPKRSPMKGRERLTMSSLKLKCDKCNDQFGTFKALFRHKVVKHNMETPDKEALEKEQPEEKTHEGVPVAKGLQNVWTGVNLKLDF</sequence>
<accession>D6X3U9</accession>
<dbReference type="Pfam" id="PF00096">
    <property type="entry name" value="zf-C2H2"/>
    <property type="match status" value="2"/>
</dbReference>
<reference evidence="8 9" key="1">
    <citation type="journal article" date="2008" name="Nature">
        <title>The genome of the model beetle and pest Tribolium castaneum.</title>
        <authorList>
            <consortium name="Tribolium Genome Sequencing Consortium"/>
            <person name="Richards S."/>
            <person name="Gibbs R.A."/>
            <person name="Weinstock G.M."/>
            <person name="Brown S.J."/>
            <person name="Denell R."/>
            <person name="Beeman R.W."/>
            <person name="Gibbs R."/>
            <person name="Beeman R.W."/>
            <person name="Brown S.J."/>
            <person name="Bucher G."/>
            <person name="Friedrich M."/>
            <person name="Grimmelikhuijzen C.J."/>
            <person name="Klingler M."/>
            <person name="Lorenzen M."/>
            <person name="Richards S."/>
            <person name="Roth S."/>
            <person name="Schroder R."/>
            <person name="Tautz D."/>
            <person name="Zdobnov E.M."/>
            <person name="Muzny D."/>
            <person name="Gibbs R.A."/>
            <person name="Weinstock G.M."/>
            <person name="Attaway T."/>
            <person name="Bell S."/>
            <person name="Buhay C.J."/>
            <person name="Chandrabose M.N."/>
            <person name="Chavez D."/>
            <person name="Clerk-Blankenburg K.P."/>
            <person name="Cree A."/>
            <person name="Dao M."/>
            <person name="Davis C."/>
            <person name="Chacko J."/>
            <person name="Dinh H."/>
            <person name="Dugan-Rocha S."/>
            <person name="Fowler G."/>
            <person name="Garner T.T."/>
            <person name="Garnes J."/>
            <person name="Gnirke A."/>
            <person name="Hawes A."/>
            <person name="Hernandez J."/>
            <person name="Hines S."/>
            <person name="Holder M."/>
            <person name="Hume J."/>
            <person name="Jhangiani S.N."/>
            <person name="Joshi V."/>
            <person name="Khan Z.M."/>
            <person name="Jackson L."/>
            <person name="Kovar C."/>
            <person name="Kowis A."/>
            <person name="Lee S."/>
            <person name="Lewis L.R."/>
            <person name="Margolis J."/>
            <person name="Morgan M."/>
            <person name="Nazareth L.V."/>
            <person name="Nguyen N."/>
            <person name="Okwuonu G."/>
            <person name="Parker D."/>
            <person name="Richards S."/>
            <person name="Ruiz S.J."/>
            <person name="Santibanez J."/>
            <person name="Savard J."/>
            <person name="Scherer S.E."/>
            <person name="Schneider B."/>
            <person name="Sodergren E."/>
            <person name="Tautz D."/>
            <person name="Vattahil S."/>
            <person name="Villasana D."/>
            <person name="White C.S."/>
            <person name="Wright R."/>
            <person name="Park Y."/>
            <person name="Beeman R.W."/>
            <person name="Lord J."/>
            <person name="Oppert B."/>
            <person name="Lorenzen M."/>
            <person name="Brown S."/>
            <person name="Wang L."/>
            <person name="Savard J."/>
            <person name="Tautz D."/>
            <person name="Richards S."/>
            <person name="Weinstock G."/>
            <person name="Gibbs R.A."/>
            <person name="Liu Y."/>
            <person name="Worley K."/>
            <person name="Weinstock G."/>
            <person name="Elsik C.G."/>
            <person name="Reese J.T."/>
            <person name="Elhaik E."/>
            <person name="Landan G."/>
            <person name="Graur D."/>
            <person name="Arensburger P."/>
            <person name="Atkinson P."/>
            <person name="Beeman R.W."/>
            <person name="Beidler J."/>
            <person name="Brown S.J."/>
            <person name="Demuth J.P."/>
            <person name="Drury D.W."/>
            <person name="Du Y.Z."/>
            <person name="Fujiwara H."/>
            <person name="Lorenzen M."/>
            <person name="Maselli V."/>
            <person name="Osanai M."/>
            <person name="Park Y."/>
            <person name="Robertson H.M."/>
            <person name="Tu Z."/>
            <person name="Wang J.J."/>
            <person name="Wang S."/>
            <person name="Richards S."/>
            <person name="Song H."/>
            <person name="Zhang L."/>
            <person name="Sodergren E."/>
            <person name="Werner D."/>
            <person name="Stanke M."/>
            <person name="Morgenstern B."/>
            <person name="Solovyev V."/>
            <person name="Kosarev P."/>
            <person name="Brown G."/>
            <person name="Chen H.C."/>
            <person name="Ermolaeva O."/>
            <person name="Hlavina W."/>
            <person name="Kapustin Y."/>
            <person name="Kiryutin B."/>
            <person name="Kitts P."/>
            <person name="Maglott D."/>
            <person name="Pruitt K."/>
            <person name="Sapojnikov V."/>
            <person name="Souvorov A."/>
            <person name="Mackey A.J."/>
            <person name="Waterhouse R.M."/>
            <person name="Wyder S."/>
            <person name="Zdobnov E.M."/>
            <person name="Zdobnov E.M."/>
            <person name="Wyder S."/>
            <person name="Kriventseva E.V."/>
            <person name="Kadowaki T."/>
            <person name="Bork P."/>
            <person name="Aranda M."/>
            <person name="Bao R."/>
            <person name="Beermann A."/>
            <person name="Berns N."/>
            <person name="Bolognesi R."/>
            <person name="Bonneton F."/>
            <person name="Bopp D."/>
            <person name="Brown S.J."/>
            <person name="Bucher G."/>
            <person name="Butts T."/>
            <person name="Chaumot A."/>
            <person name="Denell R.E."/>
            <person name="Ferrier D.E."/>
            <person name="Friedrich M."/>
            <person name="Gordon C.M."/>
            <person name="Jindra M."/>
            <person name="Klingler M."/>
            <person name="Lan Q."/>
            <person name="Lattorff H.M."/>
            <person name="Laudet V."/>
            <person name="von Levetsow C."/>
            <person name="Liu Z."/>
            <person name="Lutz R."/>
            <person name="Lynch J.A."/>
            <person name="da Fonseca R.N."/>
            <person name="Posnien N."/>
            <person name="Reuter R."/>
            <person name="Roth S."/>
            <person name="Savard J."/>
            <person name="Schinko J.B."/>
            <person name="Schmitt C."/>
            <person name="Schoppmeier M."/>
            <person name="Schroder R."/>
            <person name="Shippy T.D."/>
            <person name="Simonnet F."/>
            <person name="Marques-Souza H."/>
            <person name="Tautz D."/>
            <person name="Tomoyasu Y."/>
            <person name="Trauner J."/>
            <person name="Van der Zee M."/>
            <person name="Vervoort M."/>
            <person name="Wittkopp N."/>
            <person name="Wimmer E.A."/>
            <person name="Yang X."/>
            <person name="Jones A.K."/>
            <person name="Sattelle D.B."/>
            <person name="Ebert P.R."/>
            <person name="Nelson D."/>
            <person name="Scott J.G."/>
            <person name="Beeman R.W."/>
            <person name="Muthukrishnan S."/>
            <person name="Kramer K.J."/>
            <person name="Arakane Y."/>
            <person name="Beeman R.W."/>
            <person name="Zhu Q."/>
            <person name="Hogenkamp D."/>
            <person name="Dixit R."/>
            <person name="Oppert B."/>
            <person name="Jiang H."/>
            <person name="Zou Z."/>
            <person name="Marshall J."/>
            <person name="Elpidina E."/>
            <person name="Vinokurov K."/>
            <person name="Oppert C."/>
            <person name="Zou Z."/>
            <person name="Evans J."/>
            <person name="Lu Z."/>
            <person name="Zhao P."/>
            <person name="Sumathipala N."/>
            <person name="Altincicek B."/>
            <person name="Vilcinskas A."/>
            <person name="Williams M."/>
            <person name="Hultmark D."/>
            <person name="Hetru C."/>
            <person name="Jiang H."/>
            <person name="Grimmelikhuijzen C.J."/>
            <person name="Hauser F."/>
            <person name="Cazzamali G."/>
            <person name="Williamson M."/>
            <person name="Park Y."/>
            <person name="Li B."/>
            <person name="Tanaka Y."/>
            <person name="Predel R."/>
            <person name="Neupert S."/>
            <person name="Schachtner J."/>
            <person name="Verleyen P."/>
            <person name="Raible F."/>
            <person name="Bork P."/>
            <person name="Friedrich M."/>
            <person name="Walden K.K."/>
            <person name="Robertson H.M."/>
            <person name="Angeli S."/>
            <person name="Foret S."/>
            <person name="Bucher G."/>
            <person name="Schuetz S."/>
            <person name="Maleszka R."/>
            <person name="Wimmer E.A."/>
            <person name="Beeman R.W."/>
            <person name="Lorenzen M."/>
            <person name="Tomoyasu Y."/>
            <person name="Miller S.C."/>
            <person name="Grossmann D."/>
            <person name="Bucher G."/>
        </authorList>
    </citation>
    <scope>NUCLEOTIDE SEQUENCE [LARGE SCALE GENOMIC DNA]</scope>
    <source>
        <strain evidence="8 9">Georgia GA2</strain>
    </source>
</reference>
<dbReference type="GO" id="GO:0000981">
    <property type="term" value="F:DNA-binding transcription factor activity, RNA polymerase II-specific"/>
    <property type="evidence" value="ECO:0000318"/>
    <property type="project" value="GO_Central"/>
</dbReference>
<feature type="domain" description="C2H2-type" evidence="7">
    <location>
        <begin position="674"/>
        <end position="696"/>
    </location>
</feature>
<dbReference type="GO" id="GO:0000978">
    <property type="term" value="F:RNA polymerase II cis-regulatory region sequence-specific DNA binding"/>
    <property type="evidence" value="ECO:0000318"/>
    <property type="project" value="GO_Central"/>
</dbReference>
<feature type="region of interest" description="Disordered" evidence="6">
    <location>
        <begin position="507"/>
        <end position="567"/>
    </location>
</feature>
<gene>
    <name evidence="8" type="primary">AUGUSTUS-3.0.2_11190</name>
    <name evidence="8" type="ORF">TcasGA2_TC011190</name>
</gene>
<dbReference type="PANTHER" id="PTHR24408:SF58">
    <property type="entry name" value="TRANSCRIPTION FACTOR (TFIIIA), PUTATIVE (AFU_ORTHOLOGUE AFUA_1G05150)-RELATED"/>
    <property type="match status" value="1"/>
</dbReference>
<dbReference type="PROSITE" id="PS00028">
    <property type="entry name" value="ZINC_FINGER_C2H2_1"/>
    <property type="match status" value="4"/>
</dbReference>
<dbReference type="KEGG" id="tca:659562"/>
<dbReference type="OMA" id="QRTHTCD"/>
<evidence type="ECO:0000313" key="9">
    <source>
        <dbReference type="Proteomes" id="UP000007266"/>
    </source>
</evidence>
<evidence type="ECO:0000256" key="4">
    <source>
        <dbReference type="ARBA" id="ARBA00022833"/>
    </source>
</evidence>
<dbReference type="PROSITE" id="PS50157">
    <property type="entry name" value="ZINC_FINGER_C2H2_2"/>
    <property type="match status" value="4"/>
</dbReference>
<dbReference type="GO" id="GO:0008270">
    <property type="term" value="F:zinc ion binding"/>
    <property type="evidence" value="ECO:0007669"/>
    <property type="project" value="UniProtKB-KW"/>
</dbReference>
<feature type="compositionally biased region" description="Acidic residues" evidence="6">
    <location>
        <begin position="520"/>
        <end position="529"/>
    </location>
</feature>
<evidence type="ECO:0000256" key="2">
    <source>
        <dbReference type="ARBA" id="ARBA00022737"/>
    </source>
</evidence>
<feature type="domain" description="C2H2-type" evidence="7">
    <location>
        <begin position="560"/>
        <end position="587"/>
    </location>
</feature>
<keyword evidence="1" id="KW-0479">Metal-binding</keyword>
<feature type="compositionally biased region" description="Polar residues" evidence="6">
    <location>
        <begin position="739"/>
        <end position="748"/>
    </location>
</feature>
<feature type="region of interest" description="Disordered" evidence="6">
    <location>
        <begin position="734"/>
        <end position="761"/>
    </location>
</feature>
<dbReference type="OrthoDB" id="6744513at2759"/>
<dbReference type="InterPro" id="IPR013087">
    <property type="entry name" value="Znf_C2H2_type"/>
</dbReference>
<reference evidence="8 9" key="2">
    <citation type="journal article" date="2010" name="Nucleic Acids Res.">
        <title>BeetleBase in 2010: revisions to provide comprehensive genomic information for Tribolium castaneum.</title>
        <authorList>
            <person name="Kim H.S."/>
            <person name="Murphy T."/>
            <person name="Xia J."/>
            <person name="Caragea D."/>
            <person name="Park Y."/>
            <person name="Beeman R.W."/>
            <person name="Lorenzen M.D."/>
            <person name="Butcher S."/>
            <person name="Manak J.R."/>
            <person name="Brown S.J."/>
        </authorList>
    </citation>
    <scope>GENOME REANNOTATION</scope>
    <source>
        <strain evidence="8 9">Georgia GA2</strain>
    </source>
</reference>
<dbReference type="GO" id="GO:0006355">
    <property type="term" value="P:regulation of DNA-templated transcription"/>
    <property type="evidence" value="ECO:0000318"/>
    <property type="project" value="GO_Central"/>
</dbReference>
<evidence type="ECO:0000256" key="1">
    <source>
        <dbReference type="ARBA" id="ARBA00022723"/>
    </source>
</evidence>
<feature type="domain" description="C2H2-type" evidence="7">
    <location>
        <begin position="769"/>
        <end position="797"/>
    </location>
</feature>
<dbReference type="PANTHER" id="PTHR24408">
    <property type="entry name" value="ZINC FINGER PROTEIN"/>
    <property type="match status" value="1"/>
</dbReference>
<dbReference type="SUPFAM" id="SSF57667">
    <property type="entry name" value="beta-beta-alpha zinc fingers"/>
    <property type="match status" value="2"/>
</dbReference>
<evidence type="ECO:0000256" key="6">
    <source>
        <dbReference type="SAM" id="MobiDB-lite"/>
    </source>
</evidence>
<keyword evidence="4" id="KW-0862">Zinc</keyword>
<feature type="compositionally biased region" description="Basic residues" evidence="6">
    <location>
        <begin position="537"/>
        <end position="546"/>
    </location>
</feature>
<protein>
    <recommendedName>
        <fullName evidence="7">C2H2-type domain-containing protein</fullName>
    </recommendedName>
</protein>
<dbReference type="PhylomeDB" id="D6X3U9"/>
<dbReference type="Gene3D" id="3.30.160.60">
    <property type="entry name" value="Classic Zinc Finger"/>
    <property type="match status" value="3"/>
</dbReference>
<dbReference type="Pfam" id="PF13912">
    <property type="entry name" value="zf-C2H2_6"/>
    <property type="match status" value="3"/>
</dbReference>
<keyword evidence="3 5" id="KW-0863">Zinc-finger</keyword>
<dbReference type="EMBL" id="KQ971326">
    <property type="protein sequence ID" value="EEZ97368.1"/>
    <property type="molecule type" value="Genomic_DNA"/>
</dbReference>
<dbReference type="SMART" id="SM00355">
    <property type="entry name" value="ZnF_C2H2"/>
    <property type="match status" value="6"/>
</dbReference>
<dbReference type="HOGENOM" id="CLU_340490_0_0_1"/>
<feature type="region of interest" description="Disordered" evidence="6">
    <location>
        <begin position="221"/>
        <end position="244"/>
    </location>
</feature>
<name>D6X3U9_TRICA</name>
<feature type="domain" description="C2H2-type" evidence="7">
    <location>
        <begin position="621"/>
        <end position="648"/>
    </location>
</feature>
<proteinExistence type="predicted"/>
<evidence type="ECO:0000313" key="8">
    <source>
        <dbReference type="EMBL" id="EEZ97368.1"/>
    </source>
</evidence>
<keyword evidence="2" id="KW-0677">Repeat</keyword>
<keyword evidence="9" id="KW-1185">Reference proteome</keyword>
<dbReference type="Proteomes" id="UP000007266">
    <property type="component" value="Linkage group 3"/>
</dbReference>
<dbReference type="eggNOG" id="KOG1721">
    <property type="taxonomic scope" value="Eukaryota"/>
</dbReference>
<evidence type="ECO:0000256" key="3">
    <source>
        <dbReference type="ARBA" id="ARBA00022771"/>
    </source>
</evidence>
<evidence type="ECO:0000256" key="5">
    <source>
        <dbReference type="PROSITE-ProRule" id="PRU00042"/>
    </source>
</evidence>